<dbReference type="RefSeq" id="WP_095881114.1">
    <property type="nucleotide sequence ID" value="NZ_NTHN02000032.1"/>
</dbReference>
<reference evidence="5" key="2">
    <citation type="submission" date="2023-07" db="EMBL/GenBank/DDBJ databases">
        <title>Yangia mangrovi SAOS 153D genome.</title>
        <authorList>
            <person name="Verma A."/>
            <person name="Pal Y."/>
            <person name="Sundharam S."/>
            <person name="Bisht B."/>
            <person name="Srinivasan K."/>
        </authorList>
    </citation>
    <scope>NUCLEOTIDE SEQUENCE [LARGE SCALE GENOMIC DNA]</scope>
    <source>
        <strain evidence="5">SAOS 153D</strain>
    </source>
</reference>
<dbReference type="Gene3D" id="2.60.120.260">
    <property type="entry name" value="Galactose-binding domain-like"/>
    <property type="match status" value="1"/>
</dbReference>
<dbReference type="InterPro" id="IPR028994">
    <property type="entry name" value="Integrin_alpha_N"/>
</dbReference>
<gene>
    <name evidence="3" type="ORF">CLG85_016405</name>
    <name evidence="4" type="ORF">CLG85_04085</name>
</gene>
<reference evidence="4" key="1">
    <citation type="submission" date="2017-09" db="EMBL/GenBank/DDBJ databases">
        <title>Yangia sp. SAOS 153D whole genome sequencing.</title>
        <authorList>
            <person name="Verma A."/>
            <person name="Krishnamurthi S."/>
        </authorList>
    </citation>
    <scope>NUCLEOTIDE SEQUENCE [LARGE SCALE GENOMIC DNA]</scope>
    <source>
        <strain evidence="4">SAOS 153D</strain>
    </source>
</reference>
<dbReference type="InterPro" id="IPR016186">
    <property type="entry name" value="C-type_lectin-like/link_sf"/>
</dbReference>
<keyword evidence="5" id="KW-1185">Reference proteome</keyword>
<dbReference type="SMART" id="SM00034">
    <property type="entry name" value="CLECT"/>
    <property type="match status" value="1"/>
</dbReference>
<evidence type="ECO:0000256" key="1">
    <source>
        <dbReference type="ARBA" id="ARBA00022729"/>
    </source>
</evidence>
<proteinExistence type="predicted"/>
<dbReference type="Proteomes" id="UP000217448">
    <property type="component" value="Unassembled WGS sequence"/>
</dbReference>
<sequence>MATQLKVVSVERVSVGSDGEQGEGASIRGAFSADGATLLMQTGARFVPEDLNSYGDIYLKDMASGAVERLTLDPGIADPESGGYEPAISADGTRVAYTSTFAVTIGGIASLQETVVFKDLVTGEDKVISASAEGEPGNDSSFYAHFSPDGKQIAFTSYATNLVPGLTMVGDAVFLKDIASGDIRMLSSNSAGEAANNYSVGVGFTPDGSRFAFSSLADNLIEDDGNGVRDIFTKDLTTGEVLRLSVGADGAEGNGDSSEGSFSPDGSKLLFASRATNFVTGDGNGSQDLFIKDLVSGEITLVSTDSLGNQWVADSYGGVFSPDGTKIAFYSDTAGLAVRDDNGAQDVFVKDRVSGALTVLSANITGEIGDAQSFWPQFLPDGSGVLFTSYATNLVPEDTNGERDLFIARFEEKQLGAPVQWTEAEGGNGHWYEFVEDPLTWVEARADAESRDHLGSPGYLATITSEEENAFVLSMTPPNVWAGGSDAASEGVWSWAGGPEAGQVFWNGTVGAIGYADWGGEEPNDAGGEDYLLAHALYPTGTWADAGVPPNPNSRFGYVVEYSASGPSFAEIVPGRTEAEALGIESGFTPWCNVWASDGSFLQATGTGEARATGMFSGAAGTYSLTIGYFDESDGASWLRVELNGETLDEWVWDADPAGRIVTGNALMHHVLSAVDLAPGDVLSLAGTADGGEPLRVDFLDIREAPPEGAPLRVEAETLEILRGFEVVTNPWASGGAYLQAGSSDTQRAAFYFTGTDGRYDLTVGYFDETDGVSRMRVLVNGVQVDDWRWNGTFGDAIVTGAGAAEQVIEGLDLSAGDRIELVGRSNGGEPLRTDFLEFTPSAPASGPSPDLWFLRGDEVMLALNDGTGRFTVQPTGILRGDGTLLTADLDGDGDNDFLHLLVAPPYLPPDTGVDDFEFDLVTSIYENDATGHFGAPHVSTAPVIMNVSPVYISGMASLYELLNPVDLDDVDGDGDIDFIANSIAAMQVMIFENDGAGTFALQAATPYDLGEQRSDAMFADLDGNAALDAAIFTGSDWYRLNAFVNDGSGGLQVAGFGASGEGGIGDGQLHDLDGDGDNDIIYIVTGENRAIVTYMNDGAGGHQTGLEPSFRGDSDGLIGTIEAGQFDDDPAIEVVSAGIVGDDAARAPGLRVFEIVEVVGGTEFALSSYDPSISGNVQAQADYDLDGDLDLLLWEDGGLALLRNDGNAVFSNAAVALTGEVTFVSNGDEVGFFDDALGA</sequence>
<dbReference type="AlphaFoldDB" id="A0A2A3JZ02"/>
<evidence type="ECO:0000313" key="4">
    <source>
        <dbReference type="EMBL" id="PBD20416.1"/>
    </source>
</evidence>
<dbReference type="PROSITE" id="PS50041">
    <property type="entry name" value="C_TYPE_LECTIN_2"/>
    <property type="match status" value="1"/>
</dbReference>
<evidence type="ECO:0000313" key="5">
    <source>
        <dbReference type="Proteomes" id="UP000217448"/>
    </source>
</evidence>
<dbReference type="CDD" id="cd03603">
    <property type="entry name" value="CLECT_VCBS"/>
    <property type="match status" value="1"/>
</dbReference>
<dbReference type="EMBL" id="NTHN02000032">
    <property type="protein sequence ID" value="MCT4371811.1"/>
    <property type="molecule type" value="Genomic_DNA"/>
</dbReference>
<keyword evidence="1" id="KW-0732">Signal</keyword>
<dbReference type="Gene3D" id="2.120.10.30">
    <property type="entry name" value="TolB, C-terminal domain"/>
    <property type="match status" value="2"/>
</dbReference>
<dbReference type="InterPro" id="IPR011042">
    <property type="entry name" value="6-blade_b-propeller_TolB-like"/>
</dbReference>
<evidence type="ECO:0000259" key="2">
    <source>
        <dbReference type="PROSITE" id="PS50041"/>
    </source>
</evidence>
<dbReference type="OrthoDB" id="500962at2"/>
<name>A0A2A3JZ02_9RHOB</name>
<dbReference type="InterPro" id="IPR034007">
    <property type="entry name" value="CTLD_bac"/>
</dbReference>
<accession>A0A2A3JZ02</accession>
<dbReference type="CDD" id="cd02795">
    <property type="entry name" value="CBM6-CBM35-CBM36_like"/>
    <property type="match status" value="1"/>
</dbReference>
<dbReference type="PANTHER" id="PTHR44103">
    <property type="entry name" value="PROPROTEIN CONVERTASE P"/>
    <property type="match status" value="1"/>
</dbReference>
<dbReference type="SUPFAM" id="SSF56436">
    <property type="entry name" value="C-type lectin-like"/>
    <property type="match status" value="1"/>
</dbReference>
<feature type="domain" description="C-type lectin" evidence="2">
    <location>
        <begin position="427"/>
        <end position="545"/>
    </location>
</feature>
<dbReference type="SUPFAM" id="SSF69318">
    <property type="entry name" value="Integrin alpha N-terminal domain"/>
    <property type="match status" value="1"/>
</dbReference>
<dbReference type="Gene3D" id="3.10.100.10">
    <property type="entry name" value="Mannose-Binding Protein A, subunit A"/>
    <property type="match status" value="1"/>
</dbReference>
<organism evidence="4">
    <name type="scientific">Alloyangia mangrovi</name>
    <dbReference type="NCBI Taxonomy" id="1779329"/>
    <lineage>
        <taxon>Bacteria</taxon>
        <taxon>Pseudomonadati</taxon>
        <taxon>Pseudomonadota</taxon>
        <taxon>Alphaproteobacteria</taxon>
        <taxon>Rhodobacterales</taxon>
        <taxon>Roseobacteraceae</taxon>
        <taxon>Alloyangia</taxon>
    </lineage>
</organism>
<dbReference type="InterPro" id="IPR016187">
    <property type="entry name" value="CTDL_fold"/>
</dbReference>
<protein>
    <submittedName>
        <fullName evidence="3">PD40 domain-containing protein</fullName>
    </submittedName>
</protein>
<dbReference type="Pfam" id="PF13517">
    <property type="entry name" value="FG-GAP_3"/>
    <property type="match status" value="1"/>
</dbReference>
<dbReference type="InterPro" id="IPR011659">
    <property type="entry name" value="WD40"/>
</dbReference>
<reference evidence="3" key="3">
    <citation type="submission" date="2024-05" db="EMBL/GenBank/DDBJ databases">
        <title>Yangia mangrovi SAOS 153D genome.</title>
        <authorList>
            <person name="Verma A."/>
            <person name="Pal Y."/>
            <person name="Sundharam S."/>
            <person name="Bisht B."/>
            <person name="Srinivasan K."/>
        </authorList>
    </citation>
    <scope>NUCLEOTIDE SEQUENCE</scope>
    <source>
        <strain evidence="3">SAOS 153D</strain>
    </source>
</reference>
<dbReference type="InterPro" id="IPR001304">
    <property type="entry name" value="C-type_lectin-like"/>
</dbReference>
<dbReference type="InterPro" id="IPR013517">
    <property type="entry name" value="FG-GAP"/>
</dbReference>
<evidence type="ECO:0000313" key="3">
    <source>
        <dbReference type="EMBL" id="MCT4371811.1"/>
    </source>
</evidence>
<dbReference type="PANTHER" id="PTHR44103:SF1">
    <property type="entry name" value="PROPROTEIN CONVERTASE P"/>
    <property type="match status" value="1"/>
</dbReference>
<dbReference type="Pfam" id="PF07676">
    <property type="entry name" value="PD40"/>
    <property type="match status" value="4"/>
</dbReference>
<comment type="caution">
    <text evidence="4">The sequence shown here is derived from an EMBL/GenBank/DDBJ whole genome shotgun (WGS) entry which is preliminary data.</text>
</comment>
<dbReference type="SUPFAM" id="SSF82171">
    <property type="entry name" value="DPP6 N-terminal domain-like"/>
    <property type="match status" value="1"/>
</dbReference>
<dbReference type="EMBL" id="NTHN01000047">
    <property type="protein sequence ID" value="PBD20416.1"/>
    <property type="molecule type" value="Genomic_DNA"/>
</dbReference>